<feature type="transmembrane region" description="Helical" evidence="12">
    <location>
        <begin position="112"/>
        <end position="130"/>
    </location>
</feature>
<evidence type="ECO:0000259" key="14">
    <source>
        <dbReference type="Pfam" id="PF01059"/>
    </source>
</evidence>
<dbReference type="EMBL" id="JBAKFJ010000001">
    <property type="protein sequence ID" value="MEX0386459.1"/>
    <property type="molecule type" value="Genomic_DNA"/>
</dbReference>
<feature type="transmembrane region" description="Helical" evidence="12">
    <location>
        <begin position="302"/>
        <end position="325"/>
    </location>
</feature>
<feature type="transmembrane region" description="Helical" evidence="12">
    <location>
        <begin position="245"/>
        <end position="264"/>
    </location>
</feature>
<evidence type="ECO:0000256" key="3">
    <source>
        <dbReference type="ARBA" id="ARBA00019906"/>
    </source>
</evidence>
<feature type="transmembrane region" description="Helical" evidence="12">
    <location>
        <begin position="345"/>
        <end position="363"/>
    </location>
</feature>
<keyword evidence="8 12" id="KW-0472">Membrane</keyword>
<evidence type="ECO:0000313" key="15">
    <source>
        <dbReference type="EMBL" id="MEX0386459.1"/>
    </source>
</evidence>
<keyword evidence="6 12" id="KW-1133">Transmembrane helix</keyword>
<feature type="transmembrane region" description="Helical" evidence="12">
    <location>
        <begin position="168"/>
        <end position="186"/>
    </location>
</feature>
<feature type="transmembrane region" description="Helical" evidence="12">
    <location>
        <begin position="206"/>
        <end position="225"/>
    </location>
</feature>
<evidence type="ECO:0000256" key="9">
    <source>
        <dbReference type="ARBA" id="ARBA00031584"/>
    </source>
</evidence>
<evidence type="ECO:0000256" key="10">
    <source>
        <dbReference type="ARBA" id="ARBA00032798"/>
    </source>
</evidence>
<protein>
    <recommendedName>
        <fullName evidence="3">NADH-quinone oxidoreductase subunit M</fullName>
    </recommendedName>
    <alternativeName>
        <fullName evidence="9">NADH dehydrogenase I subunit M</fullName>
    </alternativeName>
    <alternativeName>
        <fullName evidence="10">NDH-1 subunit M</fullName>
    </alternativeName>
</protein>
<keyword evidence="7" id="KW-0520">NAD</keyword>
<evidence type="ECO:0000256" key="7">
    <source>
        <dbReference type="ARBA" id="ARBA00023027"/>
    </source>
</evidence>
<evidence type="ECO:0000256" key="11">
    <source>
        <dbReference type="RuleBase" id="RU000320"/>
    </source>
</evidence>
<evidence type="ECO:0000256" key="4">
    <source>
        <dbReference type="ARBA" id="ARBA00022692"/>
    </source>
</evidence>
<comment type="caution">
    <text evidence="15">The sequence shown here is derived from an EMBL/GenBank/DDBJ whole genome shotgun (WGS) entry which is preliminary data.</text>
</comment>
<feature type="transmembrane region" description="Helical" evidence="12">
    <location>
        <begin position="276"/>
        <end position="295"/>
    </location>
</feature>
<dbReference type="Pfam" id="PF00361">
    <property type="entry name" value="Proton_antipo_M"/>
    <property type="match status" value="1"/>
</dbReference>
<feature type="domain" description="NADH:ubiquinone oxidoreductase chain 4 N-terminal" evidence="14">
    <location>
        <begin position="73"/>
        <end position="123"/>
    </location>
</feature>
<proteinExistence type="inferred from homology"/>
<dbReference type="InterPro" id="IPR001750">
    <property type="entry name" value="ND/Mrp_TM"/>
</dbReference>
<evidence type="ECO:0000313" key="16">
    <source>
        <dbReference type="Proteomes" id="UP001556653"/>
    </source>
</evidence>
<dbReference type="NCBIfam" id="NF004501">
    <property type="entry name" value="PRK05846.1-5"/>
    <property type="match status" value="1"/>
</dbReference>
<sequence>MFEGWPLLSLLIWLPIVGGAGVLAVGRADADRARWSALAVAALVFVLALGLWVGFEVGFAGMQFVERIPWIQAFGIDYYLGVDGISMPLVVLTAFATLLVVVAAWEVVRYKPAQYLAAFLIMEGIMIGVFSALDAILFYVFFEAMLIPMFLIIGIWGGPNRIYATLKFFLYTFLGSVMMLVALIYLRTEAGSFAIQDFYGLRLPLATQMLIFLAFLAAFAVKVPMFPVHTWLPDAHVEAPTGGSVILAAITLKIGGYGFLRFSLPITPEASMALDWLLIGLSLIAVVYIGLVAMVQEDLKKLIAYSSIAHMGFVTLAFFLIFRILAGSGSRDGALMALEGGMVQMISHGFVSAAMFLCVGVLYDRMHTRRIADYGGVANRMPVFAGFFVLFAMANAGLPGTSGFVGEFMVILASFQAGFWYAAIAGLTLILGAAYSLWMIKRVVYGEVKSEAVEELQDVSARERLLLGGLAAVVLFFGIYPAPLIDVMAPSLDALFRIVVPTL</sequence>
<dbReference type="PANTHER" id="PTHR43507">
    <property type="entry name" value="NADH-UBIQUINONE OXIDOREDUCTASE CHAIN 4"/>
    <property type="match status" value="1"/>
</dbReference>
<comment type="similarity">
    <text evidence="2">Belongs to the complex I subunit 4 family.</text>
</comment>
<keyword evidence="5" id="KW-1278">Translocase</keyword>
<evidence type="ECO:0000256" key="6">
    <source>
        <dbReference type="ARBA" id="ARBA00022989"/>
    </source>
</evidence>
<feature type="transmembrane region" description="Helical" evidence="12">
    <location>
        <begin position="37"/>
        <end position="65"/>
    </location>
</feature>
<dbReference type="PRINTS" id="PR01437">
    <property type="entry name" value="NUOXDRDTASE4"/>
</dbReference>
<reference evidence="15 16" key="1">
    <citation type="submission" date="2024-02" db="EMBL/GenBank/DDBJ databases">
        <title>New especies of Spiribacter isolated from saline water.</title>
        <authorList>
            <person name="Leon M.J."/>
            <person name="De La Haba R."/>
            <person name="Sanchez-Porro C."/>
            <person name="Ventosa A."/>
        </authorList>
    </citation>
    <scope>NUCLEOTIDE SEQUENCE [LARGE SCALE GENOMIC DNA]</scope>
    <source>
        <strain evidence="16">ag22IC4-227</strain>
    </source>
</reference>
<keyword evidence="4 11" id="KW-0812">Transmembrane</keyword>
<evidence type="ECO:0000259" key="13">
    <source>
        <dbReference type="Pfam" id="PF00361"/>
    </source>
</evidence>
<feature type="domain" description="NADH:quinone oxidoreductase/Mrp antiporter transmembrane" evidence="13">
    <location>
        <begin position="132"/>
        <end position="429"/>
    </location>
</feature>
<evidence type="ECO:0000256" key="2">
    <source>
        <dbReference type="ARBA" id="ARBA00009025"/>
    </source>
</evidence>
<dbReference type="InterPro" id="IPR000260">
    <property type="entry name" value="NADH4_N"/>
</dbReference>
<dbReference type="RefSeq" id="WP_367966931.1">
    <property type="nucleotide sequence ID" value="NZ_JBAKFI010000001.1"/>
</dbReference>
<dbReference type="GO" id="GO:0050136">
    <property type="term" value="F:NADH dehydrogenase (quinone) (non-electrogenic) activity"/>
    <property type="evidence" value="ECO:0007669"/>
    <property type="project" value="UniProtKB-EC"/>
</dbReference>
<gene>
    <name evidence="15" type="ORF">V6X64_05535</name>
</gene>
<keyword evidence="15" id="KW-0560">Oxidoreductase</keyword>
<accession>A0ABV3S8J7</accession>
<dbReference type="InterPro" id="IPR010227">
    <property type="entry name" value="NADH_Q_OxRdtase_chainM/4"/>
</dbReference>
<dbReference type="InterPro" id="IPR003918">
    <property type="entry name" value="NADH_UbQ_OxRdtase"/>
</dbReference>
<dbReference type="PANTHER" id="PTHR43507:SF1">
    <property type="entry name" value="NADH-UBIQUINONE OXIDOREDUCTASE CHAIN 4"/>
    <property type="match status" value="1"/>
</dbReference>
<feature type="transmembrane region" description="Helical" evidence="12">
    <location>
        <begin position="136"/>
        <end position="156"/>
    </location>
</feature>
<feature type="transmembrane region" description="Helical" evidence="12">
    <location>
        <begin position="384"/>
        <end position="413"/>
    </location>
</feature>
<feature type="transmembrane region" description="Helical" evidence="12">
    <location>
        <begin position="85"/>
        <end position="105"/>
    </location>
</feature>
<dbReference type="NCBIfam" id="TIGR01972">
    <property type="entry name" value="NDH_I_M"/>
    <property type="match status" value="1"/>
</dbReference>
<evidence type="ECO:0000256" key="5">
    <source>
        <dbReference type="ARBA" id="ARBA00022967"/>
    </source>
</evidence>
<organism evidence="15 16">
    <name type="scientific">Spiribacter onubensis</name>
    <dbReference type="NCBI Taxonomy" id="3122420"/>
    <lineage>
        <taxon>Bacteria</taxon>
        <taxon>Pseudomonadati</taxon>
        <taxon>Pseudomonadota</taxon>
        <taxon>Gammaproteobacteria</taxon>
        <taxon>Chromatiales</taxon>
        <taxon>Ectothiorhodospiraceae</taxon>
        <taxon>Spiribacter</taxon>
    </lineage>
</organism>
<feature type="transmembrane region" description="Helical" evidence="12">
    <location>
        <begin position="465"/>
        <end position="485"/>
    </location>
</feature>
<dbReference type="Proteomes" id="UP001556653">
    <property type="component" value="Unassembled WGS sequence"/>
</dbReference>
<dbReference type="Pfam" id="PF01059">
    <property type="entry name" value="Oxidored_q5_N"/>
    <property type="match status" value="1"/>
</dbReference>
<feature type="transmembrane region" description="Helical" evidence="12">
    <location>
        <begin position="419"/>
        <end position="440"/>
    </location>
</feature>
<feature type="transmembrane region" description="Helical" evidence="12">
    <location>
        <begin position="6"/>
        <end position="25"/>
    </location>
</feature>
<comment type="subcellular location">
    <subcellularLocation>
        <location evidence="1">Endomembrane system</location>
        <topology evidence="1">Multi-pass membrane protein</topology>
    </subcellularLocation>
    <subcellularLocation>
        <location evidence="11">Membrane</location>
        <topology evidence="11">Multi-pass membrane protein</topology>
    </subcellularLocation>
</comment>
<name>A0ABV3S8J7_9GAMM</name>
<evidence type="ECO:0000256" key="12">
    <source>
        <dbReference type="SAM" id="Phobius"/>
    </source>
</evidence>
<keyword evidence="16" id="KW-1185">Reference proteome</keyword>
<dbReference type="NCBIfam" id="NF004499">
    <property type="entry name" value="PRK05846.1-3"/>
    <property type="match status" value="1"/>
</dbReference>
<evidence type="ECO:0000256" key="8">
    <source>
        <dbReference type="ARBA" id="ARBA00023136"/>
    </source>
</evidence>
<evidence type="ECO:0000256" key="1">
    <source>
        <dbReference type="ARBA" id="ARBA00004127"/>
    </source>
</evidence>